<dbReference type="EMBL" id="CP068570">
    <property type="protein sequence ID" value="QQZ52054.1"/>
    <property type="molecule type" value="Genomic_DNA"/>
</dbReference>
<evidence type="ECO:0000313" key="2">
    <source>
        <dbReference type="EMBL" id="QQZ52054.1"/>
    </source>
</evidence>
<dbReference type="SUPFAM" id="SSF160240">
    <property type="entry name" value="Cation efflux protein cytoplasmic domain-like"/>
    <property type="match status" value="1"/>
</dbReference>
<protein>
    <recommendedName>
        <fullName evidence="1">Cation efflux protein cytoplasmic domain-containing protein</fullName>
    </recommendedName>
</protein>
<dbReference type="Pfam" id="PF16916">
    <property type="entry name" value="ZT_dimer"/>
    <property type="match status" value="1"/>
</dbReference>
<sequence length="89" mass="9723">MKAIADAQPGVARVNELLTMHFGPSDILVALSLDFDDAMPAGEVERTVSRIEKAIKSAHPDVTRIFIEAQSFEGHWGSDVEERASELSN</sequence>
<accession>A0A974SA28</accession>
<organism evidence="2">
    <name type="scientific">Phenylobacterium glaciei</name>
    <dbReference type="NCBI Taxonomy" id="2803784"/>
    <lineage>
        <taxon>Bacteria</taxon>
        <taxon>Pseudomonadati</taxon>
        <taxon>Pseudomonadota</taxon>
        <taxon>Alphaproteobacteria</taxon>
        <taxon>Caulobacterales</taxon>
        <taxon>Caulobacteraceae</taxon>
        <taxon>Phenylobacterium</taxon>
    </lineage>
</organism>
<dbReference type="AlphaFoldDB" id="A0A974SA28"/>
<proteinExistence type="predicted"/>
<feature type="domain" description="Cation efflux protein cytoplasmic" evidence="1">
    <location>
        <begin position="2"/>
        <end position="67"/>
    </location>
</feature>
<reference evidence="2" key="1">
    <citation type="submission" date="2021-01" db="EMBL/GenBank/DDBJ databases">
        <title>Genome sequence of Phenylobacterium sp. 20VBR1 isolated from a valley glaceir, Ny-Alesund, Svalbard.</title>
        <authorList>
            <person name="Thomas F.A."/>
            <person name="Krishnan K.P."/>
            <person name="Sinha R.K."/>
        </authorList>
    </citation>
    <scope>NUCLEOTIDE SEQUENCE</scope>
    <source>
        <strain evidence="2">20VBR1</strain>
    </source>
</reference>
<dbReference type="Gene3D" id="3.30.70.1350">
    <property type="entry name" value="Cation efflux protein, cytoplasmic domain"/>
    <property type="match status" value="1"/>
</dbReference>
<dbReference type="InterPro" id="IPR027470">
    <property type="entry name" value="Cation_efflux_CTD"/>
</dbReference>
<evidence type="ECO:0000259" key="1">
    <source>
        <dbReference type="Pfam" id="PF16916"/>
    </source>
</evidence>
<name>A0A974SA28_9CAUL</name>
<gene>
    <name evidence="2" type="ORF">JKL49_21800</name>
</gene>
<dbReference type="InterPro" id="IPR036837">
    <property type="entry name" value="Cation_efflux_CTD_sf"/>
</dbReference>